<name>A0A9N9JZF6_9GLOM</name>
<evidence type="ECO:0000256" key="1">
    <source>
        <dbReference type="SAM" id="MobiDB-lite"/>
    </source>
</evidence>
<accession>A0A9N9JZF6</accession>
<dbReference type="Proteomes" id="UP000789405">
    <property type="component" value="Unassembled WGS sequence"/>
</dbReference>
<sequence>MPSLKKFVAKFTKKSNVATRSIPLQEQIYKDTWSDFDQGEEWNVEEPSGSTSIKEDSEPSSIQVEQKDFSVDLVDGKVRIEDFPLINICLIEDIFYSSDNRRLYCFKEAIKQGLDIDRIPVRIRQNVVVSPSSRNERVIDGEGYW</sequence>
<feature type="non-terminal residue" evidence="2">
    <location>
        <position position="145"/>
    </location>
</feature>
<evidence type="ECO:0000313" key="3">
    <source>
        <dbReference type="Proteomes" id="UP000789405"/>
    </source>
</evidence>
<dbReference type="OrthoDB" id="415230at2759"/>
<comment type="caution">
    <text evidence="2">The sequence shown here is derived from an EMBL/GenBank/DDBJ whole genome shotgun (WGS) entry which is preliminary data.</text>
</comment>
<organism evidence="2 3">
    <name type="scientific">Dentiscutata erythropus</name>
    <dbReference type="NCBI Taxonomy" id="1348616"/>
    <lineage>
        <taxon>Eukaryota</taxon>
        <taxon>Fungi</taxon>
        <taxon>Fungi incertae sedis</taxon>
        <taxon>Mucoromycota</taxon>
        <taxon>Glomeromycotina</taxon>
        <taxon>Glomeromycetes</taxon>
        <taxon>Diversisporales</taxon>
        <taxon>Gigasporaceae</taxon>
        <taxon>Dentiscutata</taxon>
    </lineage>
</organism>
<dbReference type="EMBL" id="CAJVPY010035216">
    <property type="protein sequence ID" value="CAG8800830.1"/>
    <property type="molecule type" value="Genomic_DNA"/>
</dbReference>
<feature type="region of interest" description="Disordered" evidence="1">
    <location>
        <begin position="40"/>
        <end position="60"/>
    </location>
</feature>
<proteinExistence type="predicted"/>
<evidence type="ECO:0000313" key="2">
    <source>
        <dbReference type="EMBL" id="CAG8800830.1"/>
    </source>
</evidence>
<keyword evidence="3" id="KW-1185">Reference proteome</keyword>
<dbReference type="AlphaFoldDB" id="A0A9N9JZF6"/>
<gene>
    <name evidence="2" type="ORF">DERYTH_LOCUS23338</name>
</gene>
<reference evidence="2" key="1">
    <citation type="submission" date="2021-06" db="EMBL/GenBank/DDBJ databases">
        <authorList>
            <person name="Kallberg Y."/>
            <person name="Tangrot J."/>
            <person name="Rosling A."/>
        </authorList>
    </citation>
    <scope>NUCLEOTIDE SEQUENCE</scope>
    <source>
        <strain evidence="2">MA453B</strain>
    </source>
</reference>
<protein>
    <submittedName>
        <fullName evidence="2">5094_t:CDS:1</fullName>
    </submittedName>
</protein>